<keyword evidence="3" id="KW-1185">Reference proteome</keyword>
<gene>
    <name evidence="2" type="ORF">MSAR_16440</name>
</gene>
<reference evidence="2 3" key="1">
    <citation type="journal article" date="2019" name="Emerg. Microbes Infect.">
        <title>Comprehensive subspecies identification of 175 nontuberculous mycobacteria species based on 7547 genomic profiles.</title>
        <authorList>
            <person name="Matsumoto Y."/>
            <person name="Kinjo T."/>
            <person name="Motooka D."/>
            <person name="Nabeya D."/>
            <person name="Jung N."/>
            <person name="Uechi K."/>
            <person name="Horii T."/>
            <person name="Iida T."/>
            <person name="Fujita J."/>
            <person name="Nakamura S."/>
        </authorList>
    </citation>
    <scope>NUCLEOTIDE SEQUENCE [LARGE SCALE GENOMIC DNA]</scope>
    <source>
        <strain evidence="2 3">JCM 30395</strain>
    </source>
</reference>
<accession>A0A7I7SNZ3</accession>
<evidence type="ECO:0000313" key="2">
    <source>
        <dbReference type="EMBL" id="BBY58508.1"/>
    </source>
</evidence>
<dbReference type="AlphaFoldDB" id="A0A7I7SNZ3"/>
<evidence type="ECO:0000313" key="3">
    <source>
        <dbReference type="Proteomes" id="UP000466445"/>
    </source>
</evidence>
<sequence length="111" mass="12127">MNGEIVVAPFVCNDDGCDCDHVHQGIVSHGYSTQAEVSEVATSPDGLVLACRSHLDFSQWAAIVDNPAELDMLAADLIDAMGETANHHPIGTVLRMMFDHRASRWRYTTVT</sequence>
<dbReference type="InterPro" id="IPR056132">
    <property type="entry name" value="DUF7715"/>
</dbReference>
<dbReference type="Pfam" id="PF24831">
    <property type="entry name" value="DUF7715"/>
    <property type="match status" value="1"/>
</dbReference>
<dbReference type="EMBL" id="AP022595">
    <property type="protein sequence ID" value="BBY58508.1"/>
    <property type="molecule type" value="Genomic_DNA"/>
</dbReference>
<proteinExistence type="predicted"/>
<feature type="domain" description="DUF7715" evidence="1">
    <location>
        <begin position="2"/>
        <end position="102"/>
    </location>
</feature>
<name>A0A7I7SNZ3_9MYCO</name>
<evidence type="ECO:0000259" key="1">
    <source>
        <dbReference type="Pfam" id="PF24831"/>
    </source>
</evidence>
<dbReference type="KEGG" id="msar:MSAR_16440"/>
<protein>
    <recommendedName>
        <fullName evidence="1">DUF7715 domain-containing protein</fullName>
    </recommendedName>
</protein>
<dbReference type="Proteomes" id="UP000466445">
    <property type="component" value="Chromosome"/>
</dbReference>
<organism evidence="2 3">
    <name type="scientific">Mycolicibacterium sarraceniae</name>
    <dbReference type="NCBI Taxonomy" id="1534348"/>
    <lineage>
        <taxon>Bacteria</taxon>
        <taxon>Bacillati</taxon>
        <taxon>Actinomycetota</taxon>
        <taxon>Actinomycetes</taxon>
        <taxon>Mycobacteriales</taxon>
        <taxon>Mycobacteriaceae</taxon>
        <taxon>Mycolicibacterium</taxon>
    </lineage>
</organism>